<evidence type="ECO:0000313" key="1">
    <source>
        <dbReference type="EMBL" id="EFF67578.1"/>
    </source>
</evidence>
<keyword evidence="2" id="KW-1185">Reference proteome</keyword>
<sequence length="135" mass="15859">MQNSKCNAHEANPQDVEVMESKDVFSNKSGIEQELRDIVEFLEQCEKEENPDEYMNKVIAGVEEFDSKTGIVNSRVKNIGDLEKHKEQFCALVAKFYIEFKERDKDNNKLDIYYNNIRKEGNFLLQIYKGLREKL</sequence>
<accession>D4S2D5</accession>
<dbReference type="EMBL" id="ABWN01000038">
    <property type="protein sequence ID" value="EFF67578.1"/>
    <property type="molecule type" value="Genomic_DNA"/>
</dbReference>
<reference evidence="1 2" key="1">
    <citation type="submission" date="2010-02" db="EMBL/GenBank/DDBJ databases">
        <authorList>
            <person name="Weinstock G."/>
            <person name="Sodergren E."/>
            <person name="Clifton S."/>
            <person name="Fulton L."/>
            <person name="Fulton B."/>
            <person name="Courtney L."/>
            <person name="Fronick C."/>
            <person name="Harrison M."/>
            <person name="Strong C."/>
            <person name="Farmer C."/>
            <person name="Delahaunty K."/>
            <person name="Markovic C."/>
            <person name="Hall O."/>
            <person name="Minx P."/>
            <person name="Tomlinson C."/>
            <person name="Mitreva M."/>
            <person name="Nelson J."/>
            <person name="Hou S."/>
            <person name="Wollam A."/>
            <person name="Pepin K.H."/>
            <person name="Johnson M."/>
            <person name="Bhonagiri V."/>
            <person name="Zhang X."/>
            <person name="Suruliraj S."/>
            <person name="Warren W."/>
            <person name="Chinwalla A."/>
            <person name="Mardis E.R."/>
            <person name="Wilson R.K."/>
        </authorList>
    </citation>
    <scope>NUCLEOTIDE SEQUENCE [LARGE SCALE GENOMIC DNA]</scope>
    <source>
        <strain evidence="1 2">DSM 2876</strain>
    </source>
</reference>
<dbReference type="Proteomes" id="UP000006238">
    <property type="component" value="Unassembled WGS sequence"/>
</dbReference>
<name>D4S2D5_9FIRM</name>
<protein>
    <submittedName>
        <fullName evidence="1">Uncharacterized protein</fullName>
    </submittedName>
</protein>
<organism evidence="1 2">
    <name type="scientific">Eshraghiella crossota DSM 2876</name>
    <dbReference type="NCBI Taxonomy" id="511680"/>
    <lineage>
        <taxon>Bacteria</taxon>
        <taxon>Bacillati</taxon>
        <taxon>Bacillota</taxon>
        <taxon>Clostridia</taxon>
        <taxon>Lachnospirales</taxon>
        <taxon>Lachnospiraceae</taxon>
        <taxon>Eshraghiella</taxon>
    </lineage>
</organism>
<evidence type="ECO:0000313" key="2">
    <source>
        <dbReference type="Proteomes" id="UP000006238"/>
    </source>
</evidence>
<dbReference type="AlphaFoldDB" id="D4S2D5"/>
<comment type="caution">
    <text evidence="1">The sequence shown here is derived from an EMBL/GenBank/DDBJ whole genome shotgun (WGS) entry which is preliminary data.</text>
</comment>
<dbReference type="HOGENOM" id="CLU_1881866_0_0_9"/>
<proteinExistence type="predicted"/>
<gene>
    <name evidence="1" type="ORF">BUTYVIB_02257</name>
</gene>